<dbReference type="AlphaFoldDB" id="A0A5C0UE34"/>
<dbReference type="OrthoDB" id="9765475at2"/>
<evidence type="ECO:0000313" key="2">
    <source>
        <dbReference type="Proteomes" id="UP000325155"/>
    </source>
</evidence>
<evidence type="ECO:0000313" key="1">
    <source>
        <dbReference type="EMBL" id="QEK37967.1"/>
    </source>
</evidence>
<proteinExistence type="predicted"/>
<protein>
    <submittedName>
        <fullName evidence="1">Uncharacterized protein</fullName>
    </submittedName>
</protein>
<gene>
    <name evidence="1" type="ORF">FZC35_01055</name>
</gene>
<name>A0A5C0UE34_9PROT</name>
<keyword evidence="2" id="KW-1185">Reference proteome</keyword>
<dbReference type="Proteomes" id="UP000325155">
    <property type="component" value="Chromosome"/>
</dbReference>
<dbReference type="EMBL" id="CP043315">
    <property type="protein sequence ID" value="QEK37967.1"/>
    <property type="molecule type" value="Genomic_DNA"/>
</dbReference>
<reference evidence="1 2" key="1">
    <citation type="submission" date="2019-08" db="EMBL/GenBank/DDBJ databases">
        <title>Highly reduced genomes of protist endosymbionts show evolutionary convergence.</title>
        <authorList>
            <person name="George E."/>
            <person name="Husnik F."/>
            <person name="Tashyreva D."/>
            <person name="Prokopchuk G."/>
            <person name="Horak A."/>
            <person name="Kwong W.K."/>
            <person name="Lukes J."/>
            <person name="Keeling P.J."/>
        </authorList>
    </citation>
    <scope>NUCLEOTIDE SEQUENCE [LARGE SCALE GENOMIC DNA]</scope>
    <source>
        <strain evidence="1">1605</strain>
    </source>
</reference>
<accession>A0A5C0UE34</accession>
<dbReference type="KEGG" id="cip:FZC35_01055"/>
<organism evidence="1 2">
    <name type="scientific">Candidatus Cytomitobacter indipagum</name>
    <dbReference type="NCBI Taxonomy" id="2601575"/>
    <lineage>
        <taxon>Bacteria</taxon>
        <taxon>Pseudomonadati</taxon>
        <taxon>Pseudomonadota</taxon>
        <taxon>Alphaproteobacteria</taxon>
        <taxon>Holosporales</taxon>
        <taxon>Holosporaceae</taxon>
        <taxon>Candidatus Cytomitobacter</taxon>
    </lineage>
</organism>
<sequence>MLSSVNSVFEKPKPFQNTVKESQGDGKDIAVFCNMNLIPDDKVFIAKFIKAWSDKLHNLNGSIVLRNLNSNIDLPDLGCAELVIFDYLPENSGEMGSSNNFYKYVENTLRELQYKSVVFANNIAPFDIESMINSESFKYYRLGFTLSHEFDCMEFCLSMIDLTNKFDDLNDTYFKAMRYNESMLIKSLLKKGVAMINEKNHKYKRVCKKEGVFKCTDTDGEVVRKCMISSDENEKLIYAKELFTINGNKSVINVLAKNDSWIEEMCKQGMLETVIVDDELSLKAKFEKITQQYENMFLCYLENILLKFTYEQKAEETSKKILKMKDENGLIDKREHSKILDEDMHDISEIMIPFKKELALIFDEKYGDKVDIDSFSYHSDEVKGKFFEELKRIVADIIESMKKLANLQKNLILVSVSDIDNKISFIDKVIAEL</sequence>